<dbReference type="GO" id="GO:0004674">
    <property type="term" value="F:protein serine/threonine kinase activity"/>
    <property type="evidence" value="ECO:0007669"/>
    <property type="project" value="UniProtKB-KW"/>
</dbReference>
<keyword evidence="11" id="KW-0472">Membrane</keyword>
<keyword evidence="4 9" id="KW-0547">Nucleotide-binding</keyword>
<gene>
    <name evidence="13" type="ORF">KDW_55750</name>
</gene>
<dbReference type="SUPFAM" id="SSF56112">
    <property type="entry name" value="Protein kinase-like (PK-like)"/>
    <property type="match status" value="1"/>
</dbReference>
<dbReference type="Gene3D" id="3.30.200.20">
    <property type="entry name" value="Phosphorylase Kinase, domain 1"/>
    <property type="match status" value="1"/>
</dbReference>
<dbReference type="InterPro" id="IPR000719">
    <property type="entry name" value="Prot_kinase_dom"/>
</dbReference>
<dbReference type="EMBL" id="BKZW01000003">
    <property type="protein sequence ID" value="GER91413.1"/>
    <property type="molecule type" value="Genomic_DNA"/>
</dbReference>
<accession>A0A5J4KUY9</accession>
<dbReference type="SMART" id="SM00220">
    <property type="entry name" value="S_TKc"/>
    <property type="match status" value="1"/>
</dbReference>
<dbReference type="Pfam" id="PF00069">
    <property type="entry name" value="Pkinase"/>
    <property type="match status" value="1"/>
</dbReference>
<keyword evidence="2" id="KW-0723">Serine/threonine-protein kinase</keyword>
<dbReference type="PROSITE" id="PS00107">
    <property type="entry name" value="PROTEIN_KINASE_ATP"/>
    <property type="match status" value="1"/>
</dbReference>
<organism evidence="13 14">
    <name type="scientific">Dictyobacter vulcani</name>
    <dbReference type="NCBI Taxonomy" id="2607529"/>
    <lineage>
        <taxon>Bacteria</taxon>
        <taxon>Bacillati</taxon>
        <taxon>Chloroflexota</taxon>
        <taxon>Ktedonobacteria</taxon>
        <taxon>Ktedonobacterales</taxon>
        <taxon>Dictyobacteraceae</taxon>
        <taxon>Dictyobacter</taxon>
    </lineage>
</organism>
<dbReference type="Gene3D" id="1.10.510.10">
    <property type="entry name" value="Transferase(Phosphotransferase) domain 1"/>
    <property type="match status" value="1"/>
</dbReference>
<evidence type="ECO:0000256" key="9">
    <source>
        <dbReference type="PROSITE-ProRule" id="PRU10141"/>
    </source>
</evidence>
<name>A0A5J4KUY9_9CHLR</name>
<evidence type="ECO:0000256" key="7">
    <source>
        <dbReference type="ARBA" id="ARBA00047899"/>
    </source>
</evidence>
<evidence type="ECO:0000256" key="10">
    <source>
        <dbReference type="SAM" id="MobiDB-lite"/>
    </source>
</evidence>
<dbReference type="InterPro" id="IPR008271">
    <property type="entry name" value="Ser/Thr_kinase_AS"/>
</dbReference>
<dbReference type="InterPro" id="IPR017441">
    <property type="entry name" value="Protein_kinase_ATP_BS"/>
</dbReference>
<dbReference type="PANTHER" id="PTHR43289">
    <property type="entry name" value="MITOGEN-ACTIVATED PROTEIN KINASE KINASE KINASE 20-RELATED"/>
    <property type="match status" value="1"/>
</dbReference>
<keyword evidence="5" id="KW-0418">Kinase</keyword>
<feature type="region of interest" description="Disordered" evidence="10">
    <location>
        <begin position="333"/>
        <end position="352"/>
    </location>
</feature>
<dbReference type="InterPro" id="IPR011009">
    <property type="entry name" value="Kinase-like_dom_sf"/>
</dbReference>
<dbReference type="PROSITE" id="PS00108">
    <property type="entry name" value="PROTEIN_KINASE_ST"/>
    <property type="match status" value="1"/>
</dbReference>
<evidence type="ECO:0000256" key="4">
    <source>
        <dbReference type="ARBA" id="ARBA00022741"/>
    </source>
</evidence>
<evidence type="ECO:0000256" key="1">
    <source>
        <dbReference type="ARBA" id="ARBA00012513"/>
    </source>
</evidence>
<reference evidence="13 14" key="1">
    <citation type="submission" date="2019-10" db="EMBL/GenBank/DDBJ databases">
        <title>Dictyobacter vulcani sp. nov., within the class Ktedonobacteria, isolated from soil of volcanic Mt. Zao.</title>
        <authorList>
            <person name="Zheng Y."/>
            <person name="Wang C.M."/>
            <person name="Sakai Y."/>
            <person name="Abe K."/>
            <person name="Yokota A."/>
            <person name="Yabe S."/>
        </authorList>
    </citation>
    <scope>NUCLEOTIDE SEQUENCE [LARGE SCALE GENOMIC DNA]</scope>
    <source>
        <strain evidence="13 14">W12</strain>
    </source>
</reference>
<evidence type="ECO:0000256" key="8">
    <source>
        <dbReference type="ARBA" id="ARBA00048679"/>
    </source>
</evidence>
<sequence length="805" mass="88664">MPPEELIGQSLGNYSILRSIGQGGMATVFLATDTHLQREVAIKVFSPRSHDNETFMRRFAREAKVVARLDHPNILAIYDYGEQDGIAYFVMPYLTHGSLHEHLQKQKMLPIADALKIIIPILHALQYAHQHNYIHRDIKPGNILFKDDNTPVLGDFGLVKFIRDEATTDALVSAEITRTGDVSIMGTPQYMAPEQIQGRASRASDIYSVGAVLYEMLTGTPPFSAKNTILLLSKHLYEQPHPLRSLNPSIPLELDRVVSRALKKNEAERYPTPDAFIAALTDMAWENQTPHTTSTPLLKPSEEEPTTPLMTTHMQSSDEYRTVYRPDTVTGNELAGAAKHNPTPSLPAQTERSRPRRLWTLLIALCLVLVVFASLGTWYLRMQSGPAAIIKSTSTPVKTTRTTSKATATAKDSIVAATLPTYETSCPSTGQVRKPTLLNLSKRGNDPQLIYYSHFYDAINQKYSGALVRYSATNSNKVTLLQSDKFSIDQAVLSPDKQWILFSTSVSGQPAKLQMLRIDGQGLQTLYCTSDPVQINQLSWSHFDEVETGHVFFDTWSNAIPQPPLPSQAYQLDIQHGTLIQEKLAMQNINQVIPIGWSSSTSVYLKGTDNSVYLYTLATNGKPAQSKLIHRGSSCDSYSQNATTSMQDLIMSHCIGMGNGSCSGGCSNSGPSTITDLNTNTTLYTSQDQAIVAINAIGNGAYLTLVRNINAARESPDNGLYLLDQDHHLTSIRKNDGSTFFFSQQSNLDIFCSSQYDCPYYALRLGSTQAVGMDQLAFGPTNGNGLTPFAQSQTASLSIAGWTQD</sequence>
<keyword evidence="11" id="KW-0812">Transmembrane</keyword>
<dbReference type="FunFam" id="3.30.200.20:FF:000035">
    <property type="entry name" value="Serine/threonine protein kinase Stk1"/>
    <property type="match status" value="1"/>
</dbReference>
<feature type="region of interest" description="Disordered" evidence="10">
    <location>
        <begin position="289"/>
        <end position="309"/>
    </location>
</feature>
<protein>
    <recommendedName>
        <fullName evidence="1">non-specific serine/threonine protein kinase</fullName>
        <ecNumber evidence="1">2.7.11.1</ecNumber>
    </recommendedName>
</protein>
<dbReference type="RefSeq" id="WP_151759045.1">
    <property type="nucleotide sequence ID" value="NZ_BKZW01000003.1"/>
</dbReference>
<keyword evidence="11" id="KW-1133">Transmembrane helix</keyword>
<keyword evidence="3" id="KW-0808">Transferase</keyword>
<dbReference type="GO" id="GO:0005524">
    <property type="term" value="F:ATP binding"/>
    <property type="evidence" value="ECO:0007669"/>
    <property type="project" value="UniProtKB-UniRule"/>
</dbReference>
<dbReference type="CDD" id="cd14014">
    <property type="entry name" value="STKc_PknB_like"/>
    <property type="match status" value="1"/>
</dbReference>
<evidence type="ECO:0000256" key="6">
    <source>
        <dbReference type="ARBA" id="ARBA00022840"/>
    </source>
</evidence>
<keyword evidence="14" id="KW-1185">Reference proteome</keyword>
<evidence type="ECO:0000313" key="13">
    <source>
        <dbReference type="EMBL" id="GER91413.1"/>
    </source>
</evidence>
<comment type="catalytic activity">
    <reaction evidence="8">
        <text>L-seryl-[protein] + ATP = O-phospho-L-seryl-[protein] + ADP + H(+)</text>
        <dbReference type="Rhea" id="RHEA:17989"/>
        <dbReference type="Rhea" id="RHEA-COMP:9863"/>
        <dbReference type="Rhea" id="RHEA-COMP:11604"/>
        <dbReference type="ChEBI" id="CHEBI:15378"/>
        <dbReference type="ChEBI" id="CHEBI:29999"/>
        <dbReference type="ChEBI" id="CHEBI:30616"/>
        <dbReference type="ChEBI" id="CHEBI:83421"/>
        <dbReference type="ChEBI" id="CHEBI:456216"/>
        <dbReference type="EC" id="2.7.11.1"/>
    </reaction>
</comment>
<evidence type="ECO:0000256" key="5">
    <source>
        <dbReference type="ARBA" id="ARBA00022777"/>
    </source>
</evidence>
<feature type="binding site" evidence="9">
    <location>
        <position position="43"/>
    </location>
    <ligand>
        <name>ATP</name>
        <dbReference type="ChEBI" id="CHEBI:30616"/>
    </ligand>
</feature>
<dbReference type="PROSITE" id="PS50011">
    <property type="entry name" value="PROTEIN_KINASE_DOM"/>
    <property type="match status" value="1"/>
</dbReference>
<evidence type="ECO:0000256" key="11">
    <source>
        <dbReference type="SAM" id="Phobius"/>
    </source>
</evidence>
<evidence type="ECO:0000256" key="3">
    <source>
        <dbReference type="ARBA" id="ARBA00022679"/>
    </source>
</evidence>
<comment type="caution">
    <text evidence="13">The sequence shown here is derived from an EMBL/GenBank/DDBJ whole genome shotgun (WGS) entry which is preliminary data.</text>
</comment>
<dbReference type="Proteomes" id="UP000326912">
    <property type="component" value="Unassembled WGS sequence"/>
</dbReference>
<dbReference type="AlphaFoldDB" id="A0A5J4KUY9"/>
<feature type="domain" description="Protein kinase" evidence="12">
    <location>
        <begin position="14"/>
        <end position="286"/>
    </location>
</feature>
<dbReference type="SUPFAM" id="SSF82171">
    <property type="entry name" value="DPP6 N-terminal domain-like"/>
    <property type="match status" value="1"/>
</dbReference>
<dbReference type="PANTHER" id="PTHR43289:SF6">
    <property type="entry name" value="SERINE_THREONINE-PROTEIN KINASE NEKL-3"/>
    <property type="match status" value="1"/>
</dbReference>
<comment type="catalytic activity">
    <reaction evidence="7">
        <text>L-threonyl-[protein] + ATP = O-phospho-L-threonyl-[protein] + ADP + H(+)</text>
        <dbReference type="Rhea" id="RHEA:46608"/>
        <dbReference type="Rhea" id="RHEA-COMP:11060"/>
        <dbReference type="Rhea" id="RHEA-COMP:11605"/>
        <dbReference type="ChEBI" id="CHEBI:15378"/>
        <dbReference type="ChEBI" id="CHEBI:30013"/>
        <dbReference type="ChEBI" id="CHEBI:30616"/>
        <dbReference type="ChEBI" id="CHEBI:61977"/>
        <dbReference type="ChEBI" id="CHEBI:456216"/>
        <dbReference type="EC" id="2.7.11.1"/>
    </reaction>
</comment>
<evidence type="ECO:0000256" key="2">
    <source>
        <dbReference type="ARBA" id="ARBA00022527"/>
    </source>
</evidence>
<keyword evidence="6 9" id="KW-0067">ATP-binding</keyword>
<evidence type="ECO:0000313" key="14">
    <source>
        <dbReference type="Proteomes" id="UP000326912"/>
    </source>
</evidence>
<feature type="transmembrane region" description="Helical" evidence="11">
    <location>
        <begin position="358"/>
        <end position="380"/>
    </location>
</feature>
<proteinExistence type="predicted"/>
<evidence type="ECO:0000259" key="12">
    <source>
        <dbReference type="PROSITE" id="PS50011"/>
    </source>
</evidence>
<dbReference type="EC" id="2.7.11.1" evidence="1"/>